<name>A0A645J1C9_9ZZZZ</name>
<organism evidence="1">
    <name type="scientific">bioreactor metagenome</name>
    <dbReference type="NCBI Taxonomy" id="1076179"/>
    <lineage>
        <taxon>unclassified sequences</taxon>
        <taxon>metagenomes</taxon>
        <taxon>ecological metagenomes</taxon>
    </lineage>
</organism>
<reference evidence="1" key="1">
    <citation type="submission" date="2019-08" db="EMBL/GenBank/DDBJ databases">
        <authorList>
            <person name="Kucharzyk K."/>
            <person name="Murdoch R.W."/>
            <person name="Higgins S."/>
            <person name="Loffler F."/>
        </authorList>
    </citation>
    <scope>NUCLEOTIDE SEQUENCE</scope>
</reference>
<evidence type="ECO:0000313" key="1">
    <source>
        <dbReference type="EMBL" id="MPN56912.1"/>
    </source>
</evidence>
<accession>A0A645J1C9</accession>
<protein>
    <submittedName>
        <fullName evidence="1">Uncharacterized protein</fullName>
    </submittedName>
</protein>
<gene>
    <name evidence="1" type="ORF">SDC9_204605</name>
</gene>
<comment type="caution">
    <text evidence="1">The sequence shown here is derived from an EMBL/GenBank/DDBJ whole genome shotgun (WGS) entry which is preliminary data.</text>
</comment>
<sequence length="77" mass="8262">MPAPFQLGSAPCGWLRRFQQFDVLVPLQAGAGGNQLADDHVLLQAFQRIDLAFDSGFSQYARGLLEGGGGEEALRGQ</sequence>
<dbReference type="EMBL" id="VSSQ01127821">
    <property type="protein sequence ID" value="MPN56912.1"/>
    <property type="molecule type" value="Genomic_DNA"/>
</dbReference>
<dbReference type="AlphaFoldDB" id="A0A645J1C9"/>
<proteinExistence type="predicted"/>